<gene>
    <name evidence="3" type="ORF">EG244_18810</name>
</gene>
<evidence type="ECO:0000313" key="3">
    <source>
        <dbReference type="EMBL" id="RRH69058.1"/>
    </source>
</evidence>
<name>A0A3P3D9K3_9RHOB</name>
<dbReference type="Proteomes" id="UP000282125">
    <property type="component" value="Unassembled WGS sequence"/>
</dbReference>
<feature type="domain" description="Transposase DDE" evidence="2">
    <location>
        <begin position="53"/>
        <end position="124"/>
    </location>
</feature>
<dbReference type="EMBL" id="RRAZ01000048">
    <property type="protein sequence ID" value="RRH69058.1"/>
    <property type="molecule type" value="Genomic_DNA"/>
</dbReference>
<dbReference type="Pfam" id="PF13737">
    <property type="entry name" value="DDE_Tnp_1_5"/>
    <property type="match status" value="1"/>
</dbReference>
<dbReference type="AlphaFoldDB" id="A0A3P3D9K3"/>
<evidence type="ECO:0000259" key="2">
    <source>
        <dbReference type="Pfam" id="PF13737"/>
    </source>
</evidence>
<accession>A0A3P3D9K3</accession>
<keyword evidence="4" id="KW-1185">Reference proteome</keyword>
<feature type="region of interest" description="Disordered" evidence="1">
    <location>
        <begin position="123"/>
        <end position="161"/>
    </location>
</feature>
<sequence length="161" mass="17340">MLRLVVENQTQGAVTYFRGKAVRCLAHDALSCSGVGAAGKLGAVQGSNTLRLVCPTNIIQACLPLKLLFGLLLRQATGLIERLLTLPGLPWPAPDFSPLSRRRNTLKVAIPYQGKEGLHLLSDTEPLRRPWSGPNGEGRSGWRGKASGSAATWRLQAPRPP</sequence>
<organism evidence="3 4">
    <name type="scientific">Falsigemmobacter faecalis</name>
    <dbReference type="NCBI Taxonomy" id="2488730"/>
    <lineage>
        <taxon>Bacteria</taxon>
        <taxon>Pseudomonadati</taxon>
        <taxon>Pseudomonadota</taxon>
        <taxon>Alphaproteobacteria</taxon>
        <taxon>Rhodobacterales</taxon>
        <taxon>Paracoccaceae</taxon>
        <taxon>Falsigemmobacter</taxon>
    </lineage>
</organism>
<evidence type="ECO:0000256" key="1">
    <source>
        <dbReference type="SAM" id="MobiDB-lite"/>
    </source>
</evidence>
<proteinExistence type="predicted"/>
<evidence type="ECO:0000313" key="4">
    <source>
        <dbReference type="Proteomes" id="UP000282125"/>
    </source>
</evidence>
<comment type="caution">
    <text evidence="3">The sequence shown here is derived from an EMBL/GenBank/DDBJ whole genome shotgun (WGS) entry which is preliminary data.</text>
</comment>
<reference evidence="3 4" key="1">
    <citation type="submission" date="2018-11" db="EMBL/GenBank/DDBJ databases">
        <title>Gemmobacter sp. nov., YIM 102744-1 draft genome.</title>
        <authorList>
            <person name="Li G."/>
            <person name="Jiang Y."/>
        </authorList>
    </citation>
    <scope>NUCLEOTIDE SEQUENCE [LARGE SCALE GENOMIC DNA]</scope>
    <source>
        <strain evidence="3 4">YIM 102744-1</strain>
    </source>
</reference>
<dbReference type="InterPro" id="IPR025668">
    <property type="entry name" value="Tnp_DDE_dom"/>
</dbReference>
<protein>
    <recommendedName>
        <fullName evidence="2">Transposase DDE domain-containing protein</fullName>
    </recommendedName>
</protein>